<accession>A0A088E2Y6</accession>
<gene>
    <name evidence="1" type="ORF">HA72_0008</name>
</gene>
<organism evidence="1 2">
    <name type="scientific">Metallosphaera sedula</name>
    <dbReference type="NCBI Taxonomy" id="43687"/>
    <lineage>
        <taxon>Archaea</taxon>
        <taxon>Thermoproteota</taxon>
        <taxon>Thermoprotei</taxon>
        <taxon>Sulfolobales</taxon>
        <taxon>Sulfolobaceae</taxon>
        <taxon>Metallosphaera</taxon>
    </lineage>
</organism>
<proteinExistence type="predicted"/>
<dbReference type="GeneID" id="91756857"/>
<dbReference type="AlphaFoldDB" id="A0A088E2Y6"/>
<dbReference type="OrthoDB" id="36461at2157"/>
<dbReference type="Proteomes" id="UP000029084">
    <property type="component" value="Chromosome"/>
</dbReference>
<sequence length="156" mass="17615">MPAEERVRKVNPGLLAHVLHEYGCDKIPVKLDLYEIRNVIYGTTVNPGVIDMLNGNLVEMIGVPLLLKKRTGMVPLLPLGDYMVKSCSHKVILPDKIIEKVLYGKPVIVEEVYNFRRALLVDGYNDFVAFVTLRRRNRGTEIIPVLDIGWYLRGGG</sequence>
<dbReference type="RefSeq" id="WP_011921154.1">
    <property type="nucleotide sequence ID" value="NZ_AP019770.1"/>
</dbReference>
<name>A0A088E2Y6_9CREN</name>
<dbReference type="OMA" id="NDFICYS"/>
<evidence type="ECO:0000313" key="2">
    <source>
        <dbReference type="Proteomes" id="UP000029084"/>
    </source>
</evidence>
<protein>
    <submittedName>
        <fullName evidence="1">Uncharacterized protein</fullName>
    </submittedName>
</protein>
<evidence type="ECO:0000313" key="1">
    <source>
        <dbReference type="EMBL" id="AIM26172.1"/>
    </source>
</evidence>
<reference evidence="1 2" key="1">
    <citation type="journal article" date="2014" name="J. Bacteriol.">
        <title>Role of an Archaeal PitA Transporter in the Copper and Arsenic Resistance of Metallosphaera sedula, an Extreme Thermoacidophile.</title>
        <authorList>
            <person name="McCarthy S."/>
            <person name="Ai C."/>
            <person name="Wheaton G."/>
            <person name="Tevatia R."/>
            <person name="Eckrich V."/>
            <person name="Kelly R."/>
            <person name="Blum P."/>
        </authorList>
    </citation>
    <scope>NUCLEOTIDE SEQUENCE [LARGE SCALE GENOMIC DNA]</scope>
    <source>
        <strain evidence="1 2">CuR1</strain>
    </source>
</reference>
<dbReference type="EMBL" id="CP008822">
    <property type="protein sequence ID" value="AIM26172.1"/>
    <property type="molecule type" value="Genomic_DNA"/>
</dbReference>